<evidence type="ECO:0000313" key="3">
    <source>
        <dbReference type="Proteomes" id="UP001642464"/>
    </source>
</evidence>
<feature type="compositionally biased region" description="Low complexity" evidence="1">
    <location>
        <begin position="560"/>
        <end position="573"/>
    </location>
</feature>
<proteinExistence type="predicted"/>
<comment type="caution">
    <text evidence="2">The sequence shown here is derived from an EMBL/GenBank/DDBJ whole genome shotgun (WGS) entry which is preliminary data.</text>
</comment>
<evidence type="ECO:0000256" key="1">
    <source>
        <dbReference type="SAM" id="MobiDB-lite"/>
    </source>
</evidence>
<evidence type="ECO:0000313" key="2">
    <source>
        <dbReference type="EMBL" id="CAK9012788.1"/>
    </source>
</evidence>
<reference evidence="2 3" key="1">
    <citation type="submission" date="2024-02" db="EMBL/GenBank/DDBJ databases">
        <authorList>
            <person name="Chen Y."/>
            <person name="Shah S."/>
            <person name="Dougan E. K."/>
            <person name="Thang M."/>
            <person name="Chan C."/>
        </authorList>
    </citation>
    <scope>NUCLEOTIDE SEQUENCE [LARGE SCALE GENOMIC DNA]</scope>
</reference>
<feature type="compositionally biased region" description="Low complexity" evidence="1">
    <location>
        <begin position="520"/>
        <end position="539"/>
    </location>
</feature>
<feature type="compositionally biased region" description="Low complexity" evidence="1">
    <location>
        <begin position="599"/>
        <end position="617"/>
    </location>
</feature>
<gene>
    <name evidence="2" type="ORF">SCF082_LOCUS11653</name>
</gene>
<dbReference type="Proteomes" id="UP001642464">
    <property type="component" value="Unassembled WGS sequence"/>
</dbReference>
<feature type="compositionally biased region" description="Low complexity" evidence="1">
    <location>
        <begin position="338"/>
        <end position="347"/>
    </location>
</feature>
<feature type="region of interest" description="Disordered" evidence="1">
    <location>
        <begin position="515"/>
        <end position="684"/>
    </location>
</feature>
<protein>
    <submittedName>
        <fullName evidence="2">Titin (D-Titin) (Kettin)</fullName>
    </submittedName>
</protein>
<keyword evidence="3" id="KW-1185">Reference proteome</keyword>
<sequence>MADTYERLADYFEGLAQPQLQKSLHYFLQNTSPDGEWSVLQEGARVLAQNKEGMQKIIQEPATFVMDILTVFGISAVCKICPGQDSRTTYAGHVCGKSHWGSVYRTQQEAGSAMENQKDRFCQHWIFVLGELMINYLTGELRAKRSPCHLGLRIGHCWELPEPEVWYCVGTEAAVRMLPETEAAPEHWTNAWPTTCGGKLHWKTMMKKPAERLNELLQNHGIQDHCCPICETHHSLWVNNLTGPKHYTNLQQGDVYGDKLQSSPLRFQTWDLPMPNAFCQIVGRLCFDHLSGAIFMVRCHKGLRQRPNDFPTAPKVWVTPDLVREAPTSVAMGSQHVPDQQTQQTPQMPQPQMPQMPNGQAQQMFQQHVPQQMPQQQQQMPQMPNQQVPQMFQQHVPQQMPQQQQQQQQQQQMLPPQMPQQMFQQSAAQQIPQPHLLHEQVPQTPPAHMPDQQPHMMFQQQAAQQIPQPQLLHEQVPQTPPAHMPDQQPHMMFQQQAAQQIPQPQMLHEQMPQTPRAHMPDQQPQQMFQQYAAQQSPQPRMLHEQMPQTPQTPPAHMPDQQTQQMFQQYTAQQSPQPRMLHEQMPQTPQTPPAHMPDLQPQQMFPQQAAQQSPQPQMLHEQMPRTPQAHKPHMPDQQPQQMFPQHVPQQIPQQETQPQQQLHYQQHLQHQQEMQDQQHPPMQQMQDLRRPRSPQFNKMRPPPVAQDRIETILGLGREAVPGSLFEEFVNPETGATWWWDLVTGEAHHQMPPAASRFICCSPSL</sequence>
<dbReference type="EMBL" id="CAXAMM010006936">
    <property type="protein sequence ID" value="CAK9012788.1"/>
    <property type="molecule type" value="Genomic_DNA"/>
</dbReference>
<feature type="region of interest" description="Disordered" evidence="1">
    <location>
        <begin position="391"/>
        <end position="431"/>
    </location>
</feature>
<accession>A0ABP0JEL2</accession>
<organism evidence="2 3">
    <name type="scientific">Durusdinium trenchii</name>
    <dbReference type="NCBI Taxonomy" id="1381693"/>
    <lineage>
        <taxon>Eukaryota</taxon>
        <taxon>Sar</taxon>
        <taxon>Alveolata</taxon>
        <taxon>Dinophyceae</taxon>
        <taxon>Suessiales</taxon>
        <taxon>Symbiodiniaceae</taxon>
        <taxon>Durusdinium</taxon>
    </lineage>
</organism>
<name>A0ABP0JEL2_9DINO</name>
<feature type="region of interest" description="Disordered" evidence="1">
    <location>
        <begin position="330"/>
        <end position="358"/>
    </location>
</feature>
<feature type="compositionally biased region" description="Low complexity" evidence="1">
    <location>
        <begin position="634"/>
        <end position="684"/>
    </location>
</feature>